<dbReference type="SUPFAM" id="SSF75169">
    <property type="entry name" value="DsrEFH-like"/>
    <property type="match status" value="1"/>
</dbReference>
<dbReference type="InterPro" id="IPR027396">
    <property type="entry name" value="DsrEFH-like"/>
</dbReference>
<dbReference type="EMBL" id="JAQAHH010000004">
    <property type="protein sequence ID" value="MDP9499946.1"/>
    <property type="molecule type" value="Genomic_DNA"/>
</dbReference>
<organism evidence="1 2">
    <name type="scientific">Bisgaard Taxon 45</name>
    <dbReference type="NCBI Taxonomy" id="304289"/>
    <lineage>
        <taxon>Bacteria</taxon>
        <taxon>Pseudomonadati</taxon>
        <taxon>Pseudomonadota</taxon>
        <taxon>Gammaproteobacteria</taxon>
        <taxon>Pasteurellales</taxon>
        <taxon>Pasteurellaceae</taxon>
    </lineage>
</organism>
<proteinExistence type="predicted"/>
<reference evidence="1 2" key="1">
    <citation type="submission" date="2022-12" db="EMBL/GenBank/DDBJ databases">
        <title>Genome sequence of Pasteurellaceae Bisgaard Taxon 45.</title>
        <authorList>
            <person name="Foggin C."/>
            <person name="Rosen L.E."/>
            <person name="Henton M."/>
            <person name="Buys A."/>
            <person name="Floyd T."/>
            <person name="Turner A.D."/>
            <person name="Tarbin J."/>
            <person name="Lloyd A.S."/>
            <person name="Chaitezvi C."/>
            <person name="Ellis R.J."/>
            <person name="Roberts H.C."/>
            <person name="Dastjerdi A."/>
            <person name="Nunez A."/>
            <person name="Van Vliet A.H."/>
            <person name="Steinbach F."/>
        </authorList>
    </citation>
    <scope>NUCLEOTIDE SEQUENCE [LARGE SCALE GENOMIC DNA]</scope>
    <source>
        <strain evidence="1 2">VF20HR</strain>
    </source>
</reference>
<name>A0ABT9KFM1_9PAST</name>
<dbReference type="InterPro" id="IPR007215">
    <property type="entry name" value="Sulphur_relay_TusB/DsrH"/>
</dbReference>
<dbReference type="Proteomes" id="UP001224083">
    <property type="component" value="Unassembled WGS sequence"/>
</dbReference>
<keyword evidence="2" id="KW-1185">Reference proteome</keyword>
<evidence type="ECO:0000313" key="1">
    <source>
        <dbReference type="EMBL" id="MDP9499946.1"/>
    </source>
</evidence>
<dbReference type="Pfam" id="PF04077">
    <property type="entry name" value="DsrH"/>
    <property type="match status" value="1"/>
</dbReference>
<accession>A0ABT9KFM1</accession>
<sequence>MLYTFAEASYPERLLVDYLQRATPQDAIVLWQDGVYLCLKYPDLFLSLEAPCYALDIDMMARNMQSLINVNEIIKPISVTQLVELSEKHFPQFAL</sequence>
<dbReference type="Gene3D" id="3.40.1260.10">
    <property type="entry name" value="DsrEFH-like"/>
    <property type="match status" value="1"/>
</dbReference>
<comment type="caution">
    <text evidence="1">The sequence shown here is derived from an EMBL/GenBank/DDBJ whole genome shotgun (WGS) entry which is preliminary data.</text>
</comment>
<gene>
    <name evidence="1" type="ORF">O7M46_03160</name>
</gene>
<protein>
    <submittedName>
        <fullName evidence="1">DsrH/TusB family sulfur metabolism protein</fullName>
    </submittedName>
</protein>
<evidence type="ECO:0000313" key="2">
    <source>
        <dbReference type="Proteomes" id="UP001224083"/>
    </source>
</evidence>